<evidence type="ECO:0000256" key="1">
    <source>
        <dbReference type="SAM" id="MobiDB-lite"/>
    </source>
</evidence>
<keyword evidence="3" id="KW-1185">Reference proteome</keyword>
<proteinExistence type="predicted"/>
<name>A0A4Z1KMB5_9HELO</name>
<gene>
    <name evidence="2" type="ORF">BPOR_0395g00010</name>
</gene>
<evidence type="ECO:0000313" key="3">
    <source>
        <dbReference type="Proteomes" id="UP000297280"/>
    </source>
</evidence>
<reference evidence="2 3" key="1">
    <citation type="submission" date="2017-12" db="EMBL/GenBank/DDBJ databases">
        <title>Comparative genomics of Botrytis spp.</title>
        <authorList>
            <person name="Valero-Jimenez C.A."/>
            <person name="Tapia P."/>
            <person name="Veloso J."/>
            <person name="Silva-Moreno E."/>
            <person name="Staats M."/>
            <person name="Valdes J.H."/>
            <person name="Van Kan J.A.L."/>
        </authorList>
    </citation>
    <scope>NUCLEOTIDE SEQUENCE [LARGE SCALE GENOMIC DNA]</scope>
    <source>
        <strain evidence="2 3">MUCL3349</strain>
    </source>
</reference>
<organism evidence="2 3">
    <name type="scientific">Botrytis porri</name>
    <dbReference type="NCBI Taxonomy" id="87229"/>
    <lineage>
        <taxon>Eukaryota</taxon>
        <taxon>Fungi</taxon>
        <taxon>Dikarya</taxon>
        <taxon>Ascomycota</taxon>
        <taxon>Pezizomycotina</taxon>
        <taxon>Leotiomycetes</taxon>
        <taxon>Helotiales</taxon>
        <taxon>Sclerotiniaceae</taxon>
        <taxon>Botrytis</taxon>
    </lineage>
</organism>
<dbReference type="AlphaFoldDB" id="A0A4Z1KMB5"/>
<dbReference type="Proteomes" id="UP000297280">
    <property type="component" value="Unassembled WGS sequence"/>
</dbReference>
<comment type="caution">
    <text evidence="2">The sequence shown here is derived from an EMBL/GenBank/DDBJ whole genome shotgun (WGS) entry which is preliminary data.</text>
</comment>
<evidence type="ECO:0000313" key="2">
    <source>
        <dbReference type="EMBL" id="TGO85442.1"/>
    </source>
</evidence>
<sequence length="330" mass="37672">MAIMNCVNHGLRWGRVQNLLPRGRRIIRKEDPSSLITFAITGPKRRPRNEAAWAHHFQKQSSRLVLTLDMSNEATDFRNQLKKKYFHGWGGFPDTRFTLIDPLPDRDFYIKMYKDTINDFCAKGPPEFPVGPTQHFFVSEEPRVSGLVEHVYPKGSIRGEQIVCKEATKANFLIMASFRRRSVVHLLRDYFIKEFGKFPNEEVQTVMKNVGKEKFKVHLPLGYCKDMGMSNAERTKDDVAREFAGTEGLHLGTAVSLSLWRKHYDADPMKKWDDPVLVGQKCIFSKALEGISKQPSSSFVSIAPEKQSTKGTPENGDDTRNLRSSSNIPH</sequence>
<protein>
    <submittedName>
        <fullName evidence="2">Uncharacterized protein</fullName>
    </submittedName>
</protein>
<feature type="region of interest" description="Disordered" evidence="1">
    <location>
        <begin position="295"/>
        <end position="330"/>
    </location>
</feature>
<dbReference type="EMBL" id="PQXO01000394">
    <property type="protein sequence ID" value="TGO85442.1"/>
    <property type="molecule type" value="Genomic_DNA"/>
</dbReference>
<accession>A0A4Z1KMB5</accession>